<keyword evidence="3" id="KW-1185">Reference proteome</keyword>
<dbReference type="GO" id="GO:0016301">
    <property type="term" value="F:kinase activity"/>
    <property type="evidence" value="ECO:0007669"/>
    <property type="project" value="UniProtKB-KW"/>
</dbReference>
<dbReference type="GO" id="GO:0016787">
    <property type="term" value="F:hydrolase activity"/>
    <property type="evidence" value="ECO:0007669"/>
    <property type="project" value="UniProtKB-KW"/>
</dbReference>
<keyword evidence="2" id="KW-0378">Hydrolase</keyword>
<keyword evidence="1" id="KW-0812">Transmembrane</keyword>
<feature type="transmembrane region" description="Helical" evidence="1">
    <location>
        <begin position="71"/>
        <end position="94"/>
    </location>
</feature>
<keyword evidence="2" id="KW-0418">Kinase</keyword>
<dbReference type="AlphaFoldDB" id="A0A7J0GXL3"/>
<gene>
    <name evidence="2" type="ORF">Acr_24g0017430</name>
</gene>
<name>A0A7J0GXL3_9ERIC</name>
<protein>
    <submittedName>
        <fullName evidence="2">Kinase with adenine nucleotide alpha hydrolases-like domain-containing protein</fullName>
    </submittedName>
</protein>
<dbReference type="Proteomes" id="UP000585474">
    <property type="component" value="Unassembled WGS sequence"/>
</dbReference>
<accession>A0A7J0GXL3</accession>
<dbReference type="EMBL" id="BJWL01000024">
    <property type="protein sequence ID" value="GFZ15553.1"/>
    <property type="molecule type" value="Genomic_DNA"/>
</dbReference>
<sequence length="143" mass="16053">MCSNIASLINSHGSPLVIRSDALSLPTAVAIDRDKHTHYAVRLAIENLLPPNANLLLIHVTNRNSQQCTPLLYFIINIYSPPLCALHLFIFVLAKELHQWKKEEARRFEQARLAEEAAFAIVEKENTRSKAALDVAEKAQKIS</sequence>
<comment type="caution">
    <text evidence="2">The sequence shown here is derived from an EMBL/GenBank/DDBJ whole genome shotgun (WGS) entry which is preliminary data.</text>
</comment>
<keyword evidence="2" id="KW-0808">Transferase</keyword>
<proteinExistence type="predicted"/>
<reference evidence="2 3" key="1">
    <citation type="submission" date="2019-07" db="EMBL/GenBank/DDBJ databases">
        <title>De Novo Assembly of kiwifruit Actinidia rufa.</title>
        <authorList>
            <person name="Sugita-Konishi S."/>
            <person name="Sato K."/>
            <person name="Mori E."/>
            <person name="Abe Y."/>
            <person name="Kisaki G."/>
            <person name="Hamano K."/>
            <person name="Suezawa K."/>
            <person name="Otani M."/>
            <person name="Fukuda T."/>
            <person name="Manabe T."/>
            <person name="Gomi K."/>
            <person name="Tabuchi M."/>
            <person name="Akimitsu K."/>
            <person name="Kataoka I."/>
        </authorList>
    </citation>
    <scope>NUCLEOTIDE SEQUENCE [LARGE SCALE GENOMIC DNA]</scope>
    <source>
        <strain evidence="3">cv. Fuchu</strain>
    </source>
</reference>
<keyword evidence="1" id="KW-1133">Transmembrane helix</keyword>
<evidence type="ECO:0000313" key="3">
    <source>
        <dbReference type="Proteomes" id="UP000585474"/>
    </source>
</evidence>
<evidence type="ECO:0000256" key="1">
    <source>
        <dbReference type="SAM" id="Phobius"/>
    </source>
</evidence>
<organism evidence="2 3">
    <name type="scientific">Actinidia rufa</name>
    <dbReference type="NCBI Taxonomy" id="165716"/>
    <lineage>
        <taxon>Eukaryota</taxon>
        <taxon>Viridiplantae</taxon>
        <taxon>Streptophyta</taxon>
        <taxon>Embryophyta</taxon>
        <taxon>Tracheophyta</taxon>
        <taxon>Spermatophyta</taxon>
        <taxon>Magnoliopsida</taxon>
        <taxon>eudicotyledons</taxon>
        <taxon>Gunneridae</taxon>
        <taxon>Pentapetalae</taxon>
        <taxon>asterids</taxon>
        <taxon>Ericales</taxon>
        <taxon>Actinidiaceae</taxon>
        <taxon>Actinidia</taxon>
    </lineage>
</organism>
<keyword evidence="1" id="KW-0472">Membrane</keyword>
<evidence type="ECO:0000313" key="2">
    <source>
        <dbReference type="EMBL" id="GFZ15553.1"/>
    </source>
</evidence>